<feature type="transmembrane region" description="Helical" evidence="1">
    <location>
        <begin position="34"/>
        <end position="55"/>
    </location>
</feature>
<name>A0A1I0NA51_9EURY</name>
<sequence length="100" mass="10927">MSWFDSDSSTATGAESEVVQGLRGATRLFERYELAIKTALVFTLTTAFGLAWHSVATQQIGNNMSALLVWFSLIFAAGAAILGGTVKLWAAVQDRRRDWT</sequence>
<reference evidence="2 3" key="1">
    <citation type="submission" date="2016-10" db="EMBL/GenBank/DDBJ databases">
        <authorList>
            <person name="de Groot N.N."/>
        </authorList>
    </citation>
    <scope>NUCLEOTIDE SEQUENCE [LARGE SCALE GENOMIC DNA]</scope>
    <source>
        <strain evidence="2 3">CGMCC 1.5337</strain>
    </source>
</reference>
<dbReference type="Proteomes" id="UP000198518">
    <property type="component" value="Unassembled WGS sequence"/>
</dbReference>
<dbReference type="EMBL" id="FOJA01000001">
    <property type="protein sequence ID" value="SEV97609.1"/>
    <property type="molecule type" value="Genomic_DNA"/>
</dbReference>
<organism evidence="2 3">
    <name type="scientific">Halobacterium jilantaiense</name>
    <dbReference type="NCBI Taxonomy" id="355548"/>
    <lineage>
        <taxon>Archaea</taxon>
        <taxon>Methanobacteriati</taxon>
        <taxon>Methanobacteriota</taxon>
        <taxon>Stenosarchaea group</taxon>
        <taxon>Halobacteria</taxon>
        <taxon>Halobacteriales</taxon>
        <taxon>Halobacteriaceae</taxon>
        <taxon>Halobacterium</taxon>
    </lineage>
</organism>
<accession>A0A1I0NA51</accession>
<proteinExistence type="predicted"/>
<evidence type="ECO:0000313" key="3">
    <source>
        <dbReference type="Proteomes" id="UP000198518"/>
    </source>
</evidence>
<keyword evidence="1" id="KW-1133">Transmembrane helix</keyword>
<evidence type="ECO:0000256" key="1">
    <source>
        <dbReference type="SAM" id="Phobius"/>
    </source>
</evidence>
<dbReference type="STRING" id="355548.SAMN04487945_0689"/>
<keyword evidence="1" id="KW-0472">Membrane</keyword>
<dbReference type="RefSeq" id="WP_089667992.1">
    <property type="nucleotide sequence ID" value="NZ_FOJA01000001.1"/>
</dbReference>
<evidence type="ECO:0000313" key="2">
    <source>
        <dbReference type="EMBL" id="SEV97609.1"/>
    </source>
</evidence>
<keyword evidence="1" id="KW-0812">Transmembrane</keyword>
<feature type="transmembrane region" description="Helical" evidence="1">
    <location>
        <begin position="67"/>
        <end position="90"/>
    </location>
</feature>
<gene>
    <name evidence="2" type="ORF">SAMN04487945_0689</name>
</gene>
<protein>
    <submittedName>
        <fullName evidence="2">Uncharacterized protein</fullName>
    </submittedName>
</protein>
<keyword evidence="3" id="KW-1185">Reference proteome</keyword>
<dbReference type="AlphaFoldDB" id="A0A1I0NA51"/>